<protein>
    <submittedName>
        <fullName evidence="2 3">Cysteine-rich transmembrane CYSTM domain-containing protein</fullName>
    </submittedName>
</protein>
<name>A0A915CIC9_PARUN</name>
<sequence>MIQSKTAYHYIQTGFGSSQNQAYSCLPLEKTAEFARSGTALKKARLSVSEVIYEFSHSALDSLRTLCSVVKRTYERALCINSFHLSPFLSYSENRELGQLGRFFITHLYYGAELNFLNR</sequence>
<evidence type="ECO:0000313" key="1">
    <source>
        <dbReference type="Proteomes" id="UP000887569"/>
    </source>
</evidence>
<dbReference type="AlphaFoldDB" id="A0A915CIC9"/>
<evidence type="ECO:0000313" key="2">
    <source>
        <dbReference type="WBParaSite" id="PgR188_g008_t01"/>
    </source>
</evidence>
<dbReference type="WBParaSite" id="PgR188_g008_t02">
    <property type="protein sequence ID" value="PgR188_g008_t02"/>
    <property type="gene ID" value="PgR188_g008"/>
</dbReference>
<evidence type="ECO:0000313" key="3">
    <source>
        <dbReference type="WBParaSite" id="PgR188_g008_t02"/>
    </source>
</evidence>
<dbReference type="WBParaSite" id="PgR188_g008_t01">
    <property type="protein sequence ID" value="PgR188_g008_t01"/>
    <property type="gene ID" value="PgR188_g008"/>
</dbReference>
<keyword evidence="1" id="KW-1185">Reference proteome</keyword>
<dbReference type="Proteomes" id="UP000887569">
    <property type="component" value="Unplaced"/>
</dbReference>
<accession>A0A915CIC9</accession>
<proteinExistence type="predicted"/>
<reference evidence="2 3" key="1">
    <citation type="submission" date="2022-11" db="UniProtKB">
        <authorList>
            <consortium name="WormBaseParasite"/>
        </authorList>
    </citation>
    <scope>IDENTIFICATION</scope>
</reference>
<organism evidence="1 2">
    <name type="scientific">Parascaris univalens</name>
    <name type="common">Nematode worm</name>
    <dbReference type="NCBI Taxonomy" id="6257"/>
    <lineage>
        <taxon>Eukaryota</taxon>
        <taxon>Metazoa</taxon>
        <taxon>Ecdysozoa</taxon>
        <taxon>Nematoda</taxon>
        <taxon>Chromadorea</taxon>
        <taxon>Rhabditida</taxon>
        <taxon>Spirurina</taxon>
        <taxon>Ascaridomorpha</taxon>
        <taxon>Ascaridoidea</taxon>
        <taxon>Ascarididae</taxon>
        <taxon>Parascaris</taxon>
    </lineage>
</organism>